<dbReference type="EMBL" id="AFBI03000123">
    <property type="protein sequence ID" value="EJW01668.1"/>
    <property type="molecule type" value="Genomic_DNA"/>
</dbReference>
<dbReference type="VEuPathDB" id="MicrosporidiaDB:EDEG_03790"/>
<dbReference type="GO" id="GO:0000049">
    <property type="term" value="F:tRNA binding"/>
    <property type="evidence" value="ECO:0007669"/>
    <property type="project" value="InterPro"/>
</dbReference>
<evidence type="ECO:0008006" key="5">
    <source>
        <dbReference type="Google" id="ProtNLM"/>
    </source>
</evidence>
<dbReference type="Proteomes" id="UP000003163">
    <property type="component" value="Unassembled WGS sequence"/>
</dbReference>
<keyword evidence="1" id="KW-0963">Cytoplasm</keyword>
<reference evidence="4" key="2">
    <citation type="submission" date="2015-07" db="EMBL/GenBank/DDBJ databases">
        <title>Contrasting host-pathogen interactions and genome evolution in two generalist and specialist microsporidian pathogens of mosquitoes.</title>
        <authorList>
            <consortium name="The Broad Institute Genomics Platform"/>
            <consortium name="The Broad Institute Genome Sequencing Center for Infectious Disease"/>
            <person name="Cuomo C.A."/>
            <person name="Sanscrainte N.D."/>
            <person name="Goldberg J.M."/>
            <person name="Heiman D."/>
            <person name="Young S."/>
            <person name="Zeng Q."/>
            <person name="Becnel J.J."/>
            <person name="Birren B.W."/>
        </authorList>
    </citation>
    <scope>NUCLEOTIDE SEQUENCE [LARGE SCALE GENOMIC DNA]</scope>
    <source>
        <strain evidence="4">USNM 41457</strain>
    </source>
</reference>
<protein>
    <recommendedName>
        <fullName evidence="5">Cytoplasmic tRNA 2-thiolation protein 2</fullName>
    </recommendedName>
</protein>
<reference evidence="3 4" key="1">
    <citation type="submission" date="2011-08" db="EMBL/GenBank/DDBJ databases">
        <authorList>
            <person name="Liu Z.J."/>
            <person name="Shi F.L."/>
            <person name="Lu J.Q."/>
            <person name="Li M."/>
            <person name="Wang Z.L."/>
        </authorList>
    </citation>
    <scope>NUCLEOTIDE SEQUENCE [LARGE SCALE GENOMIC DNA]</scope>
    <source>
        <strain evidence="3 4">USNM 41457</strain>
    </source>
</reference>
<evidence type="ECO:0000313" key="4">
    <source>
        <dbReference type="Proteomes" id="UP000003163"/>
    </source>
</evidence>
<evidence type="ECO:0000256" key="2">
    <source>
        <dbReference type="ARBA" id="ARBA00022694"/>
    </source>
</evidence>
<dbReference type="InterPro" id="IPR019407">
    <property type="entry name" value="CTU2"/>
</dbReference>
<accession>J8ZPQ4</accession>
<comment type="caution">
    <text evidence="3">The sequence shown here is derived from an EMBL/GenBank/DDBJ whole genome shotgun (WGS) entry which is preliminary data.</text>
</comment>
<keyword evidence="4" id="KW-1185">Reference proteome</keyword>
<dbReference type="OrthoDB" id="10652634at2759"/>
<dbReference type="SUPFAM" id="SSF52402">
    <property type="entry name" value="Adenine nucleotide alpha hydrolases-like"/>
    <property type="match status" value="1"/>
</dbReference>
<gene>
    <name evidence="3" type="ORF">EDEG_03790</name>
</gene>
<dbReference type="GO" id="GO:0016783">
    <property type="term" value="F:sulfurtransferase activity"/>
    <property type="evidence" value="ECO:0007669"/>
    <property type="project" value="TreeGrafter"/>
</dbReference>
<evidence type="ECO:0000313" key="3">
    <source>
        <dbReference type="EMBL" id="EJW01668.1"/>
    </source>
</evidence>
<dbReference type="GO" id="GO:0002143">
    <property type="term" value="P:tRNA wobble position uridine thiolation"/>
    <property type="evidence" value="ECO:0007669"/>
    <property type="project" value="TreeGrafter"/>
</dbReference>
<name>J8ZPQ4_EDHAE</name>
<sequence length="239" mass="28123">MKCVICQNESVIVIKTIFFCETCFQNKFFQKIRRVLKNLKDKNVLLVLSGSRDSLVLAYFIDKIFLNRKNTKIHLFCPEFNRFIDFFENLCFQKINFQIPKISNENEDYFCTNYIRRLLSMLNENIEGSEKIRSVIIEENLNESAAILFDFICNGKGRDACNYARGQIDDLIFIKPLSDIFNYEIDHYYLSLKNIVPLSAIQIKRSNIYEMSANFIDSLTKDNYSTPYNIIETLKKVPK</sequence>
<proteinExistence type="predicted"/>
<dbReference type="HOGENOM" id="CLU_1094271_0_0_1"/>
<dbReference type="GO" id="GO:0005829">
    <property type="term" value="C:cytosol"/>
    <property type="evidence" value="ECO:0007669"/>
    <property type="project" value="TreeGrafter"/>
</dbReference>
<dbReference type="Gene3D" id="3.40.50.620">
    <property type="entry name" value="HUPs"/>
    <property type="match status" value="1"/>
</dbReference>
<organism evidence="3 4">
    <name type="scientific">Edhazardia aedis (strain USNM 41457)</name>
    <name type="common">Microsporidian parasite</name>
    <dbReference type="NCBI Taxonomy" id="1003232"/>
    <lineage>
        <taxon>Eukaryota</taxon>
        <taxon>Fungi</taxon>
        <taxon>Fungi incertae sedis</taxon>
        <taxon>Microsporidia</taxon>
        <taxon>Edhazardia</taxon>
    </lineage>
</organism>
<dbReference type="PANTHER" id="PTHR20882">
    <property type="entry name" value="CYTOPLASMIC TRNA 2-THIOLATION PROTEIN 2"/>
    <property type="match status" value="1"/>
</dbReference>
<dbReference type="InterPro" id="IPR014729">
    <property type="entry name" value="Rossmann-like_a/b/a_fold"/>
</dbReference>
<dbReference type="OMA" id="YEMSANF"/>
<dbReference type="InParanoid" id="J8ZPQ4"/>
<dbReference type="AlphaFoldDB" id="J8ZPQ4"/>
<dbReference type="PANTHER" id="PTHR20882:SF14">
    <property type="entry name" value="CYTOPLASMIC TRNA 2-THIOLATION PROTEIN 2"/>
    <property type="match status" value="1"/>
</dbReference>
<evidence type="ECO:0000256" key="1">
    <source>
        <dbReference type="ARBA" id="ARBA00022490"/>
    </source>
</evidence>
<keyword evidence="2" id="KW-0819">tRNA processing</keyword>